<feature type="compositionally biased region" description="Low complexity" evidence="1">
    <location>
        <begin position="1"/>
        <end position="17"/>
    </location>
</feature>
<dbReference type="EMBL" id="JBBPBN010000001">
    <property type="protein sequence ID" value="KAK9045832.1"/>
    <property type="molecule type" value="Genomic_DNA"/>
</dbReference>
<evidence type="ECO:0000313" key="3">
    <source>
        <dbReference type="Proteomes" id="UP001396334"/>
    </source>
</evidence>
<accession>A0ABR2U8R9</accession>
<feature type="region of interest" description="Disordered" evidence="1">
    <location>
        <begin position="1"/>
        <end position="20"/>
    </location>
</feature>
<reference evidence="2 3" key="1">
    <citation type="journal article" date="2024" name="G3 (Bethesda)">
        <title>Genome assembly of Hibiscus sabdariffa L. provides insights into metabolisms of medicinal natural products.</title>
        <authorList>
            <person name="Kim T."/>
        </authorList>
    </citation>
    <scope>NUCLEOTIDE SEQUENCE [LARGE SCALE GENOMIC DNA]</scope>
    <source>
        <strain evidence="2">TK-2024</strain>
        <tissue evidence="2">Old leaves</tissue>
    </source>
</reference>
<protein>
    <submittedName>
        <fullName evidence="2">Uncharacterized protein</fullName>
    </submittedName>
</protein>
<evidence type="ECO:0000313" key="2">
    <source>
        <dbReference type="EMBL" id="KAK9045832.1"/>
    </source>
</evidence>
<proteinExistence type="predicted"/>
<keyword evidence="3" id="KW-1185">Reference proteome</keyword>
<dbReference type="Proteomes" id="UP001396334">
    <property type="component" value="Unassembled WGS sequence"/>
</dbReference>
<sequence length="126" mass="13048">MTRAVSSKSDAAESSLSKVRCGAHHSLGSVSSDLSSSSNEISIILGVEQVLKGRNDSQFAQDARLVATAEGGDNNLSGRDLPAREVTGVEVGLVLSGNEYVLASNGDVYAPNEDVQVSDDGVIGHF</sequence>
<name>A0ABR2U8R9_9ROSI</name>
<organism evidence="2 3">
    <name type="scientific">Hibiscus sabdariffa</name>
    <name type="common">roselle</name>
    <dbReference type="NCBI Taxonomy" id="183260"/>
    <lineage>
        <taxon>Eukaryota</taxon>
        <taxon>Viridiplantae</taxon>
        <taxon>Streptophyta</taxon>
        <taxon>Embryophyta</taxon>
        <taxon>Tracheophyta</taxon>
        <taxon>Spermatophyta</taxon>
        <taxon>Magnoliopsida</taxon>
        <taxon>eudicotyledons</taxon>
        <taxon>Gunneridae</taxon>
        <taxon>Pentapetalae</taxon>
        <taxon>rosids</taxon>
        <taxon>malvids</taxon>
        <taxon>Malvales</taxon>
        <taxon>Malvaceae</taxon>
        <taxon>Malvoideae</taxon>
        <taxon>Hibiscus</taxon>
    </lineage>
</organism>
<evidence type="ECO:0000256" key="1">
    <source>
        <dbReference type="SAM" id="MobiDB-lite"/>
    </source>
</evidence>
<comment type="caution">
    <text evidence="2">The sequence shown here is derived from an EMBL/GenBank/DDBJ whole genome shotgun (WGS) entry which is preliminary data.</text>
</comment>
<gene>
    <name evidence="2" type="ORF">V6N11_051737</name>
</gene>